<dbReference type="EMBL" id="JH993121">
    <property type="protein sequence ID" value="EKX34047.1"/>
    <property type="molecule type" value="Genomic_DNA"/>
</dbReference>
<evidence type="ECO:0000313" key="3">
    <source>
        <dbReference type="EnsemblProtists" id="EKX34047"/>
    </source>
</evidence>
<dbReference type="Proteomes" id="UP000011087">
    <property type="component" value="Unassembled WGS sequence"/>
</dbReference>
<evidence type="ECO:0000256" key="1">
    <source>
        <dbReference type="SAM" id="MobiDB-lite"/>
    </source>
</evidence>
<gene>
    <name evidence="2" type="ORF">GUITHDRAFT_147505</name>
</gene>
<evidence type="ECO:0000313" key="2">
    <source>
        <dbReference type="EMBL" id="EKX34047.1"/>
    </source>
</evidence>
<reference evidence="4" key="2">
    <citation type="submission" date="2012-11" db="EMBL/GenBank/DDBJ databases">
        <authorList>
            <person name="Kuo A."/>
            <person name="Curtis B.A."/>
            <person name="Tanifuji G."/>
            <person name="Burki F."/>
            <person name="Gruber A."/>
            <person name="Irimia M."/>
            <person name="Maruyama S."/>
            <person name="Arias M.C."/>
            <person name="Ball S.G."/>
            <person name="Gile G.H."/>
            <person name="Hirakawa Y."/>
            <person name="Hopkins J.F."/>
            <person name="Rensing S.A."/>
            <person name="Schmutz J."/>
            <person name="Symeonidi A."/>
            <person name="Elias M."/>
            <person name="Eveleigh R.J."/>
            <person name="Herman E.K."/>
            <person name="Klute M.J."/>
            <person name="Nakayama T."/>
            <person name="Obornik M."/>
            <person name="Reyes-Prieto A."/>
            <person name="Armbrust E.V."/>
            <person name="Aves S.J."/>
            <person name="Beiko R.G."/>
            <person name="Coutinho P."/>
            <person name="Dacks J.B."/>
            <person name="Durnford D.G."/>
            <person name="Fast N.M."/>
            <person name="Green B.R."/>
            <person name="Grisdale C."/>
            <person name="Hempe F."/>
            <person name="Henrissat B."/>
            <person name="Hoppner M.P."/>
            <person name="Ishida K.-I."/>
            <person name="Kim E."/>
            <person name="Koreny L."/>
            <person name="Kroth P.G."/>
            <person name="Liu Y."/>
            <person name="Malik S.-B."/>
            <person name="Maier U.G."/>
            <person name="McRose D."/>
            <person name="Mock T."/>
            <person name="Neilson J.A."/>
            <person name="Onodera N.T."/>
            <person name="Poole A.M."/>
            <person name="Pritham E.J."/>
            <person name="Richards T.A."/>
            <person name="Rocap G."/>
            <person name="Roy S.W."/>
            <person name="Sarai C."/>
            <person name="Schaack S."/>
            <person name="Shirato S."/>
            <person name="Slamovits C.H."/>
            <person name="Spencer D.F."/>
            <person name="Suzuki S."/>
            <person name="Worden A.Z."/>
            <person name="Zauner S."/>
            <person name="Barry K."/>
            <person name="Bell C."/>
            <person name="Bharti A.K."/>
            <person name="Crow J.A."/>
            <person name="Grimwood J."/>
            <person name="Kramer R."/>
            <person name="Lindquist E."/>
            <person name="Lucas S."/>
            <person name="Salamov A."/>
            <person name="McFadden G.I."/>
            <person name="Lane C.E."/>
            <person name="Keeling P.J."/>
            <person name="Gray M.W."/>
            <person name="Grigoriev I.V."/>
            <person name="Archibald J.M."/>
        </authorList>
    </citation>
    <scope>NUCLEOTIDE SEQUENCE</scope>
    <source>
        <strain evidence="4">CCMP2712</strain>
    </source>
</reference>
<dbReference type="PROSITE" id="PS50096">
    <property type="entry name" value="IQ"/>
    <property type="match status" value="1"/>
</dbReference>
<dbReference type="GeneID" id="17290766"/>
<dbReference type="KEGG" id="gtt:GUITHDRAFT_147505"/>
<organism evidence="2">
    <name type="scientific">Guillardia theta (strain CCMP2712)</name>
    <name type="common">Cryptophyte</name>
    <dbReference type="NCBI Taxonomy" id="905079"/>
    <lineage>
        <taxon>Eukaryota</taxon>
        <taxon>Cryptophyceae</taxon>
        <taxon>Pyrenomonadales</taxon>
        <taxon>Geminigeraceae</taxon>
        <taxon>Guillardia</taxon>
    </lineage>
</organism>
<reference evidence="2 4" key="1">
    <citation type="journal article" date="2012" name="Nature">
        <title>Algal genomes reveal evolutionary mosaicism and the fate of nucleomorphs.</title>
        <authorList>
            <consortium name="DOE Joint Genome Institute"/>
            <person name="Curtis B.A."/>
            <person name="Tanifuji G."/>
            <person name="Burki F."/>
            <person name="Gruber A."/>
            <person name="Irimia M."/>
            <person name="Maruyama S."/>
            <person name="Arias M.C."/>
            <person name="Ball S.G."/>
            <person name="Gile G.H."/>
            <person name="Hirakawa Y."/>
            <person name="Hopkins J.F."/>
            <person name="Kuo A."/>
            <person name="Rensing S.A."/>
            <person name="Schmutz J."/>
            <person name="Symeonidi A."/>
            <person name="Elias M."/>
            <person name="Eveleigh R.J."/>
            <person name="Herman E.K."/>
            <person name="Klute M.J."/>
            <person name="Nakayama T."/>
            <person name="Obornik M."/>
            <person name="Reyes-Prieto A."/>
            <person name="Armbrust E.V."/>
            <person name="Aves S.J."/>
            <person name="Beiko R.G."/>
            <person name="Coutinho P."/>
            <person name="Dacks J.B."/>
            <person name="Durnford D.G."/>
            <person name="Fast N.M."/>
            <person name="Green B.R."/>
            <person name="Grisdale C.J."/>
            <person name="Hempel F."/>
            <person name="Henrissat B."/>
            <person name="Hoppner M.P."/>
            <person name="Ishida K."/>
            <person name="Kim E."/>
            <person name="Koreny L."/>
            <person name="Kroth P.G."/>
            <person name="Liu Y."/>
            <person name="Malik S.B."/>
            <person name="Maier U.G."/>
            <person name="McRose D."/>
            <person name="Mock T."/>
            <person name="Neilson J.A."/>
            <person name="Onodera N.T."/>
            <person name="Poole A.M."/>
            <person name="Pritham E.J."/>
            <person name="Richards T.A."/>
            <person name="Rocap G."/>
            <person name="Roy S.W."/>
            <person name="Sarai C."/>
            <person name="Schaack S."/>
            <person name="Shirato S."/>
            <person name="Slamovits C.H."/>
            <person name="Spencer D.F."/>
            <person name="Suzuki S."/>
            <person name="Worden A.Z."/>
            <person name="Zauner S."/>
            <person name="Barry K."/>
            <person name="Bell C."/>
            <person name="Bharti A.K."/>
            <person name="Crow J.A."/>
            <person name="Grimwood J."/>
            <person name="Kramer R."/>
            <person name="Lindquist E."/>
            <person name="Lucas S."/>
            <person name="Salamov A."/>
            <person name="McFadden G.I."/>
            <person name="Lane C.E."/>
            <person name="Keeling P.J."/>
            <person name="Gray M.W."/>
            <person name="Grigoriev I.V."/>
            <person name="Archibald J.M."/>
        </authorList>
    </citation>
    <scope>NUCLEOTIDE SEQUENCE</scope>
    <source>
        <strain evidence="2 4">CCMP2712</strain>
    </source>
</reference>
<dbReference type="HOGENOM" id="CLU_532606_0_0_1"/>
<dbReference type="PaxDb" id="55529-EKX34047"/>
<dbReference type="RefSeq" id="XP_005821027.1">
    <property type="nucleotide sequence ID" value="XM_005820970.1"/>
</dbReference>
<protein>
    <submittedName>
        <fullName evidence="2 3">Uncharacterized protein</fullName>
    </submittedName>
</protein>
<sequence length="512" mass="59789">MALTRVKGSARRRERPSLRPGDGGGRGEDAMSSLEAAREPTDLLSDGYESEDSNSERVIALLKSGIRARQSDNLCGARSHFARAARIQQSRGRQRSKLDLWLRSLADSWGKARVRKAALDVQRTYRGMLGREECRWIRHDRMKQQRAKTDKRQRALSIQVEAAKVAQRHVRRFLAMISFDAATQHKVKDCAASCMQGYLRRRLQKEWSSMRQDLPRWLRTFVEVRRYRKLRAASTELQSRIRRRGCASIQQICSSHSIISRYMMMLKQRSEFNAMQILGPYLVSRNARKHWCRLLQSHETIAARLVRICVQMQKERRLEALACLCSCFQRSWSVREYSKLIEQSDMTVRHNSYERIAQTVVMYRDRREFLTFRASTILLQARLRRSLEYALVCFHLVSMKTLQGEHKEMPRDVSHDECPAIQNEHEDQIEELESENSLPYQTQQLKSVFVFSFTAQELKDDDLVLLTRERERISRRMARSQGDVELLFPHELACGSPIASRLALRHLMTSKK</sequence>
<feature type="region of interest" description="Disordered" evidence="1">
    <location>
        <begin position="1"/>
        <end position="51"/>
    </location>
</feature>
<proteinExistence type="predicted"/>
<dbReference type="OrthoDB" id="10683632at2759"/>
<keyword evidence="4" id="KW-1185">Reference proteome</keyword>
<accession>L1ID70</accession>
<reference evidence="3" key="3">
    <citation type="submission" date="2016-03" db="UniProtKB">
        <authorList>
            <consortium name="EnsemblProtists"/>
        </authorList>
    </citation>
    <scope>IDENTIFICATION</scope>
</reference>
<name>L1ID70_GUITC</name>
<evidence type="ECO:0000313" key="4">
    <source>
        <dbReference type="Proteomes" id="UP000011087"/>
    </source>
</evidence>
<dbReference type="EnsemblProtists" id="EKX34047">
    <property type="protein sequence ID" value="EKX34047"/>
    <property type="gene ID" value="GUITHDRAFT_147505"/>
</dbReference>
<dbReference type="AlphaFoldDB" id="L1ID70"/>